<keyword evidence="1" id="KW-0472">Membrane</keyword>
<dbReference type="EC" id="2.3.1.-" evidence="2"/>
<organism evidence="2">
    <name type="scientific">Ganoderma boninense</name>
    <dbReference type="NCBI Taxonomy" id="34458"/>
    <lineage>
        <taxon>Eukaryota</taxon>
        <taxon>Fungi</taxon>
        <taxon>Dikarya</taxon>
        <taxon>Basidiomycota</taxon>
        <taxon>Agaricomycotina</taxon>
        <taxon>Agaricomycetes</taxon>
        <taxon>Polyporales</taxon>
        <taxon>Polyporaceae</taxon>
        <taxon>Ganoderma</taxon>
    </lineage>
</organism>
<feature type="transmembrane region" description="Helical" evidence="1">
    <location>
        <begin position="20"/>
        <end position="42"/>
    </location>
</feature>
<keyword evidence="1" id="KW-1133">Transmembrane helix</keyword>
<evidence type="ECO:0000256" key="1">
    <source>
        <dbReference type="SAM" id="Phobius"/>
    </source>
</evidence>
<accession>A0A5K1JUE0</accession>
<evidence type="ECO:0000313" key="2">
    <source>
        <dbReference type="EMBL" id="VWO95644.1"/>
    </source>
</evidence>
<sequence>MSDGSASPPVPEETILEIGPILVGALLSWMLLGISTVQLYFYHVSFPNDNRLIQTAVYVIYLLDIFQSIVAASEAWQFLVAGWGRQINIDFPGWTFTALPIVSSLGV</sequence>
<gene>
    <name evidence="2" type="primary">W7N2C1</name>
</gene>
<name>A0A5K1JUE0_9APHY</name>
<keyword evidence="1" id="KW-0812">Transmembrane</keyword>
<dbReference type="GO" id="GO:0016746">
    <property type="term" value="F:acyltransferase activity"/>
    <property type="evidence" value="ECO:0007669"/>
    <property type="project" value="UniProtKB-KW"/>
</dbReference>
<proteinExistence type="predicted"/>
<reference evidence="2" key="1">
    <citation type="submission" date="2019-10" db="EMBL/GenBank/DDBJ databases">
        <authorList>
            <person name="Nor Muhammad N."/>
        </authorList>
    </citation>
    <scope>NUCLEOTIDE SEQUENCE</scope>
</reference>
<protein>
    <submittedName>
        <fullName evidence="2">Non-canonical non-ribosomal peptide synthetase FUB8 )</fullName>
        <ecNumber evidence="2">2.3.1.-</ecNumber>
    </submittedName>
</protein>
<keyword evidence="2" id="KW-0012">Acyltransferase</keyword>
<dbReference type="EMBL" id="LR725000">
    <property type="protein sequence ID" value="VWO95644.1"/>
    <property type="molecule type" value="Genomic_DNA"/>
</dbReference>
<dbReference type="AlphaFoldDB" id="A0A5K1JUE0"/>
<keyword evidence="2" id="KW-0808">Transferase</keyword>